<evidence type="ECO:0000313" key="4">
    <source>
        <dbReference type="Proteomes" id="UP000095003"/>
    </source>
</evidence>
<dbReference type="EMBL" id="MCGI01000001">
    <property type="protein sequence ID" value="ODM12949.1"/>
    <property type="molecule type" value="Genomic_DNA"/>
</dbReference>
<keyword evidence="2" id="KW-0732">Signal</keyword>
<feature type="signal peptide" evidence="2">
    <location>
        <begin position="1"/>
        <end position="27"/>
    </location>
</feature>
<dbReference type="Gene3D" id="3.40.190.10">
    <property type="entry name" value="Periplasmic binding protein-like II"/>
    <property type="match status" value="2"/>
</dbReference>
<dbReference type="RefSeq" id="WP_069155729.1">
    <property type="nucleotide sequence ID" value="NZ_DBFYTC010000059.1"/>
</dbReference>
<feature type="chain" id="PRO_5039187722" evidence="2">
    <location>
        <begin position="28"/>
        <end position="605"/>
    </location>
</feature>
<dbReference type="Pfam" id="PF01547">
    <property type="entry name" value="SBP_bac_1"/>
    <property type="match status" value="1"/>
</dbReference>
<proteinExistence type="predicted"/>
<accession>A0A1E3AW99</accession>
<feature type="region of interest" description="Disordered" evidence="1">
    <location>
        <begin position="34"/>
        <end position="63"/>
    </location>
</feature>
<comment type="caution">
    <text evidence="3">The sequence shown here is derived from an EMBL/GenBank/DDBJ whole genome shotgun (WGS) entry which is preliminary data.</text>
</comment>
<dbReference type="GeneID" id="93299179"/>
<gene>
    <name evidence="3" type="ORF">BEH84_00664</name>
</gene>
<dbReference type="InterPro" id="IPR050490">
    <property type="entry name" value="Bact_solute-bd_prot1"/>
</dbReference>
<dbReference type="Proteomes" id="UP000095003">
    <property type="component" value="Unassembled WGS sequence"/>
</dbReference>
<reference evidence="3 4" key="1">
    <citation type="submission" date="2016-07" db="EMBL/GenBank/DDBJ databases">
        <title>Characterization of isolates of Eisenbergiella tayi derived from blood cultures, using whole genome sequencing.</title>
        <authorList>
            <person name="Burdz T."/>
            <person name="Wiebe D."/>
            <person name="Huynh C."/>
            <person name="Bernard K."/>
        </authorList>
    </citation>
    <scope>NUCLEOTIDE SEQUENCE [LARGE SCALE GENOMIC DNA]</scope>
    <source>
        <strain evidence="3 4">NML 120489</strain>
    </source>
</reference>
<dbReference type="PANTHER" id="PTHR43649">
    <property type="entry name" value="ARABINOSE-BINDING PROTEIN-RELATED"/>
    <property type="match status" value="1"/>
</dbReference>
<dbReference type="PROSITE" id="PS51257">
    <property type="entry name" value="PROKAR_LIPOPROTEIN"/>
    <property type="match status" value="1"/>
</dbReference>
<name>A0A1E3AW99_9FIRM</name>
<feature type="compositionally biased region" description="Low complexity" evidence="1">
    <location>
        <begin position="49"/>
        <end position="61"/>
    </location>
</feature>
<organism evidence="3 4">
    <name type="scientific">Eisenbergiella tayi</name>
    <dbReference type="NCBI Taxonomy" id="1432052"/>
    <lineage>
        <taxon>Bacteria</taxon>
        <taxon>Bacillati</taxon>
        <taxon>Bacillota</taxon>
        <taxon>Clostridia</taxon>
        <taxon>Lachnospirales</taxon>
        <taxon>Lachnospiraceae</taxon>
        <taxon>Eisenbergiella</taxon>
    </lineage>
</organism>
<dbReference type="PANTHER" id="PTHR43649:SF12">
    <property type="entry name" value="DIACETYLCHITOBIOSE BINDING PROTEIN DASA"/>
    <property type="match status" value="1"/>
</dbReference>
<dbReference type="SUPFAM" id="SSF53850">
    <property type="entry name" value="Periplasmic binding protein-like II"/>
    <property type="match status" value="1"/>
</dbReference>
<dbReference type="InterPro" id="IPR006059">
    <property type="entry name" value="SBP"/>
</dbReference>
<protein>
    <submittedName>
        <fullName evidence="3">Bacterial extracellular solute-binding protein</fullName>
    </submittedName>
</protein>
<evidence type="ECO:0000256" key="1">
    <source>
        <dbReference type="SAM" id="MobiDB-lite"/>
    </source>
</evidence>
<sequence length="605" mass="67133">MIKKGFHKNIKKAAAWTLTAVMAASLAGCGGGKADTPAVSETEKNTAVSASEEGNSAAAESTQSGESKYADTLTIDFFTKDANYQGIQSGWFAKIVKDKFNLEINIIAPNISGDAVYQTRAAAGELGDIIHLSAEQMKDCVDSGLIMDITELAGNSESLKRFETGAKSLSDYFGTGDAIYAFPTNASTEAKPTDCSQMRYNAPENGFYTRWDYYYELGCPEIKNMDDMLKVSKQMQDNHPLSDSGKPAYAFSLFPDWDGKWLATASKYCIMYGYGGSTGYILFNSDASKSFTLEDEDGMYYKVIEMFYKANQMGILDPDSSTQSFDELTAKVKDGAAFSSPFPITEYNTPEHVAEGKGQGFVPVGDMNYAPLGYSPYGQGGAVAMGSNVKDPERVFEFFEWLSTPEANMLTYAGPEGLTWEEKDGRPCLTEYGKSALQGGSVQNVPVPEEWGGGNYGDGSNKLVTSIDYQMDLHPKYRETYDTGSWSSTIEENRNKIHDEWTEVYGYEWPLDYLEAKDMIHPFPGNSFREPADPSDIKTIRSECNQILTEYSWKAIYASNDDEFRQLWQEMKDKLDGFGYQKVLEFDWKNFEDAKVAVQEVLNAG</sequence>
<dbReference type="AlphaFoldDB" id="A0A1E3AW99"/>
<evidence type="ECO:0000313" key="3">
    <source>
        <dbReference type="EMBL" id="ODM12949.1"/>
    </source>
</evidence>
<evidence type="ECO:0000256" key="2">
    <source>
        <dbReference type="SAM" id="SignalP"/>
    </source>
</evidence>
<dbReference type="PATRIC" id="fig|1432052.3.peg.731"/>